<feature type="region of interest" description="Disordered" evidence="2">
    <location>
        <begin position="961"/>
        <end position="982"/>
    </location>
</feature>
<organism evidence="5 6">
    <name type="scientific">Anaerocolumna cellulosilytica</name>
    <dbReference type="NCBI Taxonomy" id="433286"/>
    <lineage>
        <taxon>Bacteria</taxon>
        <taxon>Bacillati</taxon>
        <taxon>Bacillota</taxon>
        <taxon>Clostridia</taxon>
        <taxon>Lachnospirales</taxon>
        <taxon>Lachnospiraceae</taxon>
        <taxon>Anaerocolumna</taxon>
    </lineage>
</organism>
<evidence type="ECO:0000259" key="4">
    <source>
        <dbReference type="Pfam" id="PF25023"/>
    </source>
</evidence>
<dbReference type="PANTHER" id="PTHR32305">
    <property type="match status" value="1"/>
</dbReference>
<dbReference type="Gene3D" id="2.180.10.10">
    <property type="entry name" value="RHS repeat-associated core"/>
    <property type="match status" value="3"/>
</dbReference>
<dbReference type="Pfam" id="PF25023">
    <property type="entry name" value="TEN_YD-shell"/>
    <property type="match status" value="1"/>
</dbReference>
<feature type="compositionally biased region" description="Polar residues" evidence="2">
    <location>
        <begin position="964"/>
        <end position="982"/>
    </location>
</feature>
<reference evidence="5 6" key="1">
    <citation type="journal article" date="2016" name="Int. J. Syst. Evol. Microbiol.">
        <title>Descriptions of Anaerotaenia torta gen. nov., sp. nov. and Anaerocolumna cellulosilytica gen. nov., sp. nov. isolated from a methanogenic reactor of cattle waste.</title>
        <authorList>
            <person name="Uek A."/>
            <person name="Ohtaki Y."/>
            <person name="Kaku N."/>
            <person name="Ueki K."/>
        </authorList>
    </citation>
    <scope>NUCLEOTIDE SEQUENCE [LARGE SCALE GENOMIC DNA]</scope>
    <source>
        <strain evidence="5 6">SN021</strain>
    </source>
</reference>
<feature type="compositionally biased region" description="Polar residues" evidence="2">
    <location>
        <begin position="178"/>
        <end position="200"/>
    </location>
</feature>
<dbReference type="NCBIfam" id="TIGR01643">
    <property type="entry name" value="YD_repeat_2x"/>
    <property type="match status" value="2"/>
</dbReference>
<keyword evidence="6" id="KW-1185">Reference proteome</keyword>
<evidence type="ECO:0000259" key="3">
    <source>
        <dbReference type="Pfam" id="PF15636"/>
    </source>
</evidence>
<dbReference type="InterPro" id="IPR056823">
    <property type="entry name" value="TEN-like_YD-shell"/>
</dbReference>
<feature type="domain" description="Tox-GHH" evidence="3">
    <location>
        <begin position="872"/>
        <end position="950"/>
    </location>
</feature>
<dbReference type="EMBL" id="AP023367">
    <property type="protein sequence ID" value="BCJ95513.1"/>
    <property type="molecule type" value="Genomic_DNA"/>
</dbReference>
<dbReference type="RefSeq" id="WP_185264900.1">
    <property type="nucleotide sequence ID" value="NZ_AP023367.1"/>
</dbReference>
<feature type="region of interest" description="Disordered" evidence="2">
    <location>
        <begin position="807"/>
        <end position="859"/>
    </location>
</feature>
<dbReference type="InterPro" id="IPR050708">
    <property type="entry name" value="T6SS_VgrG/RHS"/>
</dbReference>
<feature type="compositionally biased region" description="Basic and acidic residues" evidence="2">
    <location>
        <begin position="897"/>
        <end position="916"/>
    </location>
</feature>
<dbReference type="AlphaFoldDB" id="A0A6S6QWB1"/>
<dbReference type="NCBIfam" id="TIGR03696">
    <property type="entry name" value="Rhs_assc_core"/>
    <property type="match status" value="1"/>
</dbReference>
<dbReference type="InterPro" id="IPR006530">
    <property type="entry name" value="YD"/>
</dbReference>
<dbReference type="InterPro" id="IPR031325">
    <property type="entry name" value="RHS_repeat"/>
</dbReference>
<keyword evidence="1" id="KW-0677">Repeat</keyword>
<proteinExistence type="predicted"/>
<dbReference type="KEGG" id="acel:acsn021_30820"/>
<dbReference type="PANTHER" id="PTHR32305:SF15">
    <property type="entry name" value="PROTEIN RHSA-RELATED"/>
    <property type="match status" value="1"/>
</dbReference>
<evidence type="ECO:0000256" key="1">
    <source>
        <dbReference type="ARBA" id="ARBA00022737"/>
    </source>
</evidence>
<dbReference type="Pfam" id="PF15636">
    <property type="entry name" value="Tox-GHH"/>
    <property type="match status" value="1"/>
</dbReference>
<dbReference type="Proteomes" id="UP000515561">
    <property type="component" value="Chromosome"/>
</dbReference>
<feature type="compositionally biased region" description="Basic and acidic residues" evidence="2">
    <location>
        <begin position="811"/>
        <end position="829"/>
    </location>
</feature>
<evidence type="ECO:0000313" key="6">
    <source>
        <dbReference type="Proteomes" id="UP000515561"/>
    </source>
</evidence>
<name>A0A6S6QWB1_9FIRM</name>
<dbReference type="InterPro" id="IPR022385">
    <property type="entry name" value="Rhs_assc_core"/>
</dbReference>
<dbReference type="Pfam" id="PF05593">
    <property type="entry name" value="RHS_repeat"/>
    <property type="match status" value="1"/>
</dbReference>
<feature type="region of interest" description="Disordered" evidence="2">
    <location>
        <begin position="897"/>
        <end position="928"/>
    </location>
</feature>
<gene>
    <name evidence="5" type="ORF">acsn021_30820</name>
</gene>
<evidence type="ECO:0000256" key="2">
    <source>
        <dbReference type="SAM" id="MobiDB-lite"/>
    </source>
</evidence>
<evidence type="ECO:0000313" key="5">
    <source>
        <dbReference type="EMBL" id="BCJ95513.1"/>
    </source>
</evidence>
<feature type="domain" description="Teneurin-like YD-shell" evidence="4">
    <location>
        <begin position="15"/>
        <end position="162"/>
    </location>
</feature>
<feature type="region of interest" description="Disordered" evidence="2">
    <location>
        <begin position="173"/>
        <end position="200"/>
    </location>
</feature>
<accession>A0A6S6QWB1</accession>
<dbReference type="InterPro" id="IPR028916">
    <property type="entry name" value="Tox-GHH_dom"/>
</dbReference>
<sequence length="982" mass="112766">MTEILTPEGYVIRRDYDLLDRITKEEHLDKANGIHRVLSYEYDKAGNLIKQTNTKGDSKEYVYDYRNNLIKQTDEEGNVTRYFYDKNNSLIKAVSPDNYREELDDGTGTTFTYDAFGRMESVRNALGYLEEYNQYNKVGQLIRKGDEMGTLVEYQYDIGGRIQSIATGEVIQAREQSDSVNQNDTLSQPHQNNPVSQSFTYDARGNITGIRDGEGNRTLYQLDDWGRIVRIHKPDGSEEQYTYDYAGNITTTTDGKGGIITYCYNSFNQLGEILDQTGEKEQFFYDKQGRLAKQIDRNQNSIVYKLNIDDQLVYKKEEKSGLIYGYQYNTEGQLTEATGGGVQYQYDYTPSGSVKTKYVNHKLALQYSYTKSGNVAGILDATGKKTEYAYDEVNRVAKVMDNGNLLVTYGYHVDNTLAQARFANGVTTEYTYDRDKNPASITTTTRTGEKLFAYRYAYDYNGNRILKQDMRELSVGDLQGVGDYGRIGETGGGQVFGGLATGQAKLQGKLPEQVPLTQATRYIYDPLQRIAGVQYADGKEESFAYDSAGNRALRKYGSQEETYRYDSRNRLTEVARKDSARAENNRITLYQYDNQGNTLQEETRGCTENLLQKSHYDYDGFNKTRKVTVEYFGNEKETPTAVQTQENFYDAENLRYGIVENGERTNFITNGWKVLAEQDESNQTTNRIVLGYGIIASDSLKQEGDGYRYFHWNEHGDTEYITGENGQVLNRYGYDAFGSLTTAEEIVRNRYTYNGEQYDAITSQYYLRARFYNPQVARFTQEDVYRGDGLNLYAYCANNPVMYEDPSGYDGKSKCPKPGEPEGKKKETGSDDATNPNKIETPFKPLTPKQKKNLKQKMKNKTITQNEYNHLEWDRRFNNRRKRGVDRYWSMEKKRLDSGMDGTRDWSDSQKQDIQNRKTPTFNGEPIEGHHKYNALDYPQLADDPNNIYPATNNEHFNRWHGGNWQNDTNGVPNNPNFEEDF</sequence>
<protein>
    <submittedName>
        <fullName evidence="5">Uncharacterized protein</fullName>
    </submittedName>
</protein>
<feature type="compositionally biased region" description="Basic residues" evidence="2">
    <location>
        <begin position="849"/>
        <end position="859"/>
    </location>
</feature>